<feature type="compositionally biased region" description="Basic residues" evidence="11">
    <location>
        <begin position="171"/>
        <end position="180"/>
    </location>
</feature>
<evidence type="ECO:0000256" key="1">
    <source>
        <dbReference type="ARBA" id="ARBA00004123"/>
    </source>
</evidence>
<dbReference type="SMART" id="SM00543">
    <property type="entry name" value="MIF4G"/>
    <property type="match status" value="1"/>
</dbReference>
<evidence type="ECO:0000256" key="11">
    <source>
        <dbReference type="SAM" id="MobiDB-lite"/>
    </source>
</evidence>
<protein>
    <submittedName>
        <fullName evidence="14">Pre-mRNA-splicing factor cwc22, variant 2</fullName>
    </submittedName>
</protein>
<keyword evidence="3" id="KW-0343">GTPase activation</keyword>
<feature type="compositionally biased region" description="Low complexity" evidence="11">
    <location>
        <begin position="991"/>
        <end position="1004"/>
    </location>
</feature>
<feature type="region of interest" description="Disordered" evidence="11">
    <location>
        <begin position="707"/>
        <end position="753"/>
    </location>
</feature>
<dbReference type="EMBL" id="JABAHT010000711">
    <property type="protein sequence ID" value="KAF4652550.1"/>
    <property type="molecule type" value="Genomic_DNA"/>
</dbReference>
<feature type="compositionally biased region" description="Basic and acidic residues" evidence="11">
    <location>
        <begin position="370"/>
        <end position="384"/>
    </location>
</feature>
<dbReference type="Pfam" id="PF01412">
    <property type="entry name" value="ArfGap"/>
    <property type="match status" value="1"/>
</dbReference>
<keyword evidence="6 10" id="KW-0863">Zinc-finger</keyword>
<evidence type="ECO:0000313" key="15">
    <source>
        <dbReference type="Proteomes" id="UP000570595"/>
    </source>
</evidence>
<dbReference type="Gene3D" id="1.10.220.150">
    <property type="entry name" value="Arf GTPase activating protein"/>
    <property type="match status" value="1"/>
</dbReference>
<keyword evidence="7" id="KW-0862">Zinc</keyword>
<dbReference type="PRINTS" id="PR00405">
    <property type="entry name" value="REVINTRACTNG"/>
</dbReference>
<feature type="compositionally biased region" description="Basic and acidic residues" evidence="11">
    <location>
        <begin position="1066"/>
        <end position="1103"/>
    </location>
</feature>
<dbReference type="PANTHER" id="PTHR18034:SF3">
    <property type="entry name" value="PRE-MRNA-SPLICING FACTOR CWC22 HOMOLOG"/>
    <property type="match status" value="1"/>
</dbReference>
<evidence type="ECO:0000256" key="2">
    <source>
        <dbReference type="ARBA" id="ARBA00006856"/>
    </source>
</evidence>
<feature type="compositionally biased region" description="Basic and acidic residues" evidence="11">
    <location>
        <begin position="1203"/>
        <end position="1239"/>
    </location>
</feature>
<evidence type="ECO:0000259" key="13">
    <source>
        <dbReference type="PROSITE" id="PS51366"/>
    </source>
</evidence>
<feature type="region of interest" description="Disordered" evidence="11">
    <location>
        <begin position="148"/>
        <end position="191"/>
    </location>
</feature>
<dbReference type="InterPro" id="IPR016024">
    <property type="entry name" value="ARM-type_fold"/>
</dbReference>
<evidence type="ECO:0000313" key="14">
    <source>
        <dbReference type="EMBL" id="KAF4652550.1"/>
    </source>
</evidence>
<dbReference type="SUPFAM" id="SSF48371">
    <property type="entry name" value="ARM repeat"/>
    <property type="match status" value="1"/>
</dbReference>
<dbReference type="GO" id="GO:0003723">
    <property type="term" value="F:RNA binding"/>
    <property type="evidence" value="ECO:0007669"/>
    <property type="project" value="InterPro"/>
</dbReference>
<dbReference type="PROSITE" id="PS51366">
    <property type="entry name" value="MI"/>
    <property type="match status" value="1"/>
</dbReference>
<dbReference type="InterPro" id="IPR003890">
    <property type="entry name" value="MIF4G-like_typ-3"/>
</dbReference>
<dbReference type="Pfam" id="PF02854">
    <property type="entry name" value="MIF4G"/>
    <property type="match status" value="1"/>
</dbReference>
<evidence type="ECO:0000256" key="6">
    <source>
        <dbReference type="ARBA" id="ARBA00022771"/>
    </source>
</evidence>
<comment type="similarity">
    <text evidence="2">Belongs to the CWC22 family.</text>
</comment>
<feature type="compositionally biased region" description="Acidic residues" evidence="11">
    <location>
        <begin position="979"/>
        <end position="990"/>
    </location>
</feature>
<dbReference type="FunFam" id="1.10.220.150:FF:000009">
    <property type="entry name" value="stromal membrane-associated protein 1 isoform X1"/>
    <property type="match status" value="1"/>
</dbReference>
<feature type="compositionally biased region" description="Basic and acidic residues" evidence="11">
    <location>
        <begin position="1151"/>
        <end position="1172"/>
    </location>
</feature>
<feature type="domain" description="MI" evidence="13">
    <location>
        <begin position="763"/>
        <end position="879"/>
    </location>
</feature>
<feature type="compositionally biased region" description="Basic and acidic residues" evidence="11">
    <location>
        <begin position="1113"/>
        <end position="1141"/>
    </location>
</feature>
<dbReference type="GO" id="GO:0008270">
    <property type="term" value="F:zinc ion binding"/>
    <property type="evidence" value="ECO:0007669"/>
    <property type="project" value="UniProtKB-KW"/>
</dbReference>
<evidence type="ECO:0000256" key="5">
    <source>
        <dbReference type="ARBA" id="ARBA00022723"/>
    </source>
</evidence>
<dbReference type="SMART" id="SM00105">
    <property type="entry name" value="ArfGap"/>
    <property type="match status" value="1"/>
</dbReference>
<dbReference type="Proteomes" id="UP000570595">
    <property type="component" value="Unassembled WGS sequence"/>
</dbReference>
<feature type="compositionally biased region" description="Basic and acidic residues" evidence="11">
    <location>
        <begin position="1178"/>
        <end position="1193"/>
    </location>
</feature>
<dbReference type="OrthoDB" id="1924287at2759"/>
<proteinExistence type="inferred from homology"/>
<keyword evidence="8" id="KW-0508">mRNA splicing</keyword>
<feature type="compositionally biased region" description="Acidic residues" evidence="11">
    <location>
        <begin position="711"/>
        <end position="721"/>
    </location>
</feature>
<dbReference type="InterPro" id="IPR003891">
    <property type="entry name" value="Initiation_fac_eIF4g_MI"/>
</dbReference>
<dbReference type="Gene3D" id="1.25.40.180">
    <property type="match status" value="2"/>
</dbReference>
<dbReference type="InterPro" id="IPR001164">
    <property type="entry name" value="ArfGAP_dom"/>
</dbReference>
<dbReference type="SUPFAM" id="SSF57863">
    <property type="entry name" value="ArfGap/RecO-like zinc finger"/>
    <property type="match status" value="1"/>
</dbReference>
<feature type="region of interest" description="Disordered" evidence="11">
    <location>
        <begin position="322"/>
        <end position="409"/>
    </location>
</feature>
<evidence type="ECO:0000259" key="12">
    <source>
        <dbReference type="PROSITE" id="PS50115"/>
    </source>
</evidence>
<reference evidence="14 15" key="1">
    <citation type="submission" date="2020-04" db="EMBL/GenBank/DDBJ databases">
        <title>Perkinsus olseni comparative genomics.</title>
        <authorList>
            <person name="Bogema D.R."/>
        </authorList>
    </citation>
    <scope>NUCLEOTIDE SEQUENCE [LARGE SCALE GENOMIC DNA]</scope>
    <source>
        <strain evidence="14">ATCC PRA-179</strain>
    </source>
</reference>
<comment type="subcellular location">
    <subcellularLocation>
        <location evidence="1">Nucleus</location>
    </subcellularLocation>
</comment>
<accession>A0A7J6KZG0</accession>
<dbReference type="GO" id="GO:0005096">
    <property type="term" value="F:GTPase activator activity"/>
    <property type="evidence" value="ECO:0007669"/>
    <property type="project" value="UniProtKB-KW"/>
</dbReference>
<dbReference type="InterPro" id="IPR050781">
    <property type="entry name" value="CWC22_splicing_factor"/>
</dbReference>
<dbReference type="CDD" id="cd08204">
    <property type="entry name" value="ArfGap"/>
    <property type="match status" value="1"/>
</dbReference>
<dbReference type="GO" id="GO:0000398">
    <property type="term" value="P:mRNA splicing, via spliceosome"/>
    <property type="evidence" value="ECO:0007669"/>
    <property type="project" value="TreeGrafter"/>
</dbReference>
<feature type="compositionally biased region" description="Acidic residues" evidence="11">
    <location>
        <begin position="730"/>
        <end position="743"/>
    </location>
</feature>
<evidence type="ECO:0000256" key="3">
    <source>
        <dbReference type="ARBA" id="ARBA00022468"/>
    </source>
</evidence>
<keyword evidence="5" id="KW-0479">Metal-binding</keyword>
<evidence type="ECO:0000256" key="4">
    <source>
        <dbReference type="ARBA" id="ARBA00022664"/>
    </source>
</evidence>
<dbReference type="SMART" id="SM00544">
    <property type="entry name" value="MA3"/>
    <property type="match status" value="1"/>
</dbReference>
<evidence type="ECO:0000256" key="7">
    <source>
        <dbReference type="ARBA" id="ARBA00022833"/>
    </source>
</evidence>
<dbReference type="InterPro" id="IPR037278">
    <property type="entry name" value="ARFGAP/RecO"/>
</dbReference>
<keyword evidence="9" id="KW-0539">Nucleus</keyword>
<feature type="region of interest" description="Disordered" evidence="11">
    <location>
        <begin position="959"/>
        <end position="1311"/>
    </location>
</feature>
<feature type="compositionally biased region" description="Basic and acidic residues" evidence="11">
    <location>
        <begin position="1030"/>
        <end position="1048"/>
    </location>
</feature>
<comment type="caution">
    <text evidence="14">The sequence shown here is derived from an EMBL/GenBank/DDBJ whole genome shotgun (WGS) entry which is preliminary data.</text>
</comment>
<sequence length="1311" mass="146177">MGTRRGHQSGGNAELDAILAKPENRFCADCGAKSPRWASVNLGVFICIDCSGIHRNLGVHVSMVRSVTLDKWQTKWIHVVANVGNRIANNYYENNLPKDFKRPTLQDGVPAVERFIRAKYERLEYIPKGHPPPPCELVLQGRDADVYGSDNAAAKHGPKASKAEQVPKPSRSQKKEHKKHKEVENGSSTAGMEDLLDLADFPATVTSSVDSFGDQRNGGLLDDNFGGFGDLMSADFNSGGSKQQQTEASSSGSIFGNGLDDLFDPFAKPTVKQTPQEDTGMIKTVSRNAGRGLIESWEWCGMAELAHKNEFNMSSLYYNNPPAASSSSSVRPPQGTAPAGTPFGLGSSASFNGFTSAGGKRSGLQPAPEVEEHRRPRGGRREMEGSTAPDAAAAPAGGEGQKPEVDAVERKKRQLENLGRSGGVYIPPFKLARMQAEAAKEAKQPFGPEVQRQEWEALRKSINGLVNKVSVGNIKDIVRGELFTLNLLRGKGLFARAVLRAQMASPGFTHVYAALVAVVNSRLPEVGELIADRTALMFRRAYARNDKIVLTAACKMLAHLMNQKVISEFTIMRVCLLFLEELTTDSVEVCCQLLTECGQVLQELNKKAMMILTSRLRKILHEGQLDNKRVQYAIENFFSILRQNFAPDHIGVVPELELIDEEDQYTHDVAIRDGQIDGENILNIFRAEAPEQYKQEEGEWRAFSKSLLEGESSESEEESDGESSSSSSSEDSEAEEEEEEGEGGEQPKATQEIVDYTEQATVDLRRTVYLCIMSSVNFEECVHKILSLNIREGQEKEICTMLIDCCAMERTFNSFYALQAERLCRLVEVYRQNFEANFLDQYETCHRMETNKIRNVAKFYGHLLASDAISWEVLKCIQLTEETTTSATRIFIKNLFQYLSEVWGLRKLYHRLNDSNYEEALGGVLPKDTTHHMRFAINFFSAIGLGALTKKHRQLLQEVQAREAAERTAAEVADGDTSSSEDESSSDDDSSSSSSESDFSSSGDSESESSEGEGRSPSRRRSSTRRQTRVKSEERSPRRGSRRRESVRESSGVIPRRGGRSPSPVARKDRSPSRGHRDSGRRNDGRSPSGERRASRRGGERRSPSPIGRRDRRSPSRDGRDSGRKDDRSPGRKDRTVERRRSPSGNHRGPGSRDDRRSPAVVGGRDRSESRERRRRDDRRSPSGDGRREDRRSPSRNGRGSGRRGDRRSPSREDRVPAGRGDRRSPSRDDNRDSGEMRYGKSLSRGHRDSKSPSPVGRRDGSRPRRYNEGRGDRRSPGRRERREGRRSSPRDRDMSPPRARSMSRSSDESA</sequence>
<feature type="compositionally biased region" description="Basic residues" evidence="11">
    <location>
        <begin position="1017"/>
        <end position="1029"/>
    </location>
</feature>
<feature type="compositionally biased region" description="Basic and acidic residues" evidence="11">
    <location>
        <begin position="960"/>
        <end position="969"/>
    </location>
</feature>
<feature type="compositionally biased region" description="Basic and acidic residues" evidence="11">
    <location>
        <begin position="1246"/>
        <end position="1296"/>
    </location>
</feature>
<dbReference type="GO" id="GO:0071013">
    <property type="term" value="C:catalytic step 2 spliceosome"/>
    <property type="evidence" value="ECO:0007669"/>
    <property type="project" value="TreeGrafter"/>
</dbReference>
<name>A0A7J6KZG0_PEROL</name>
<feature type="domain" description="Arf-GAP" evidence="12">
    <location>
        <begin position="12"/>
        <end position="133"/>
    </location>
</feature>
<dbReference type="InterPro" id="IPR038508">
    <property type="entry name" value="ArfGAP_dom_sf"/>
</dbReference>
<dbReference type="PROSITE" id="PS50115">
    <property type="entry name" value="ARFGAP"/>
    <property type="match status" value="1"/>
</dbReference>
<dbReference type="PANTHER" id="PTHR18034">
    <property type="entry name" value="CELL CYCLE CONTROL PROTEIN CWF22-RELATED"/>
    <property type="match status" value="1"/>
</dbReference>
<keyword evidence="4" id="KW-0507">mRNA processing</keyword>
<organism evidence="14 15">
    <name type="scientific">Perkinsus olseni</name>
    <name type="common">Perkinsus atlanticus</name>
    <dbReference type="NCBI Taxonomy" id="32597"/>
    <lineage>
        <taxon>Eukaryota</taxon>
        <taxon>Sar</taxon>
        <taxon>Alveolata</taxon>
        <taxon>Perkinsozoa</taxon>
        <taxon>Perkinsea</taxon>
        <taxon>Perkinsida</taxon>
        <taxon>Perkinsidae</taxon>
        <taxon>Perkinsus</taxon>
    </lineage>
</organism>
<evidence type="ECO:0000256" key="8">
    <source>
        <dbReference type="ARBA" id="ARBA00023187"/>
    </source>
</evidence>
<evidence type="ECO:0000256" key="10">
    <source>
        <dbReference type="PROSITE-ProRule" id="PRU00288"/>
    </source>
</evidence>
<gene>
    <name evidence="14" type="primary">CWC22_1</name>
    <name evidence="14" type="ORF">FOZ61_009610</name>
</gene>
<evidence type="ECO:0000256" key="9">
    <source>
        <dbReference type="ARBA" id="ARBA00023242"/>
    </source>
</evidence>
<dbReference type="Pfam" id="PF02847">
    <property type="entry name" value="MA3"/>
    <property type="match status" value="1"/>
</dbReference>